<dbReference type="AlphaFoldDB" id="A0A066UPP6"/>
<dbReference type="Gene3D" id="1.20.910.10">
    <property type="entry name" value="Heme oxygenase-like"/>
    <property type="match status" value="1"/>
</dbReference>
<dbReference type="GeneID" id="301976477"/>
<proteinExistence type="predicted"/>
<sequence>MPHWRDTKAKIDELPLTDEDRAATMKVADDAFAYFKRVICKIYNVTE</sequence>
<evidence type="ECO:0000313" key="1">
    <source>
        <dbReference type="EMBL" id="KDN26109.1"/>
    </source>
</evidence>
<evidence type="ECO:0000313" key="2">
    <source>
        <dbReference type="Proteomes" id="UP000035860"/>
    </source>
</evidence>
<accession>A0A066UPP6</accession>
<protein>
    <submittedName>
        <fullName evidence="1">Uncharacterized protein</fullName>
    </submittedName>
</protein>
<organism evidence="1 2">
    <name type="scientific">Moraxella bovoculi 237</name>
    <dbReference type="NCBI Taxonomy" id="743974"/>
    <lineage>
        <taxon>Bacteria</taxon>
        <taxon>Pseudomonadati</taxon>
        <taxon>Pseudomonadota</taxon>
        <taxon>Gammaproteobacteria</taxon>
        <taxon>Moraxellales</taxon>
        <taxon>Moraxellaceae</taxon>
        <taxon>Moraxella</taxon>
    </lineage>
</organism>
<keyword evidence="2" id="KW-1185">Reference proteome</keyword>
<dbReference type="InterPro" id="IPR016084">
    <property type="entry name" value="Haem_Oase-like_multi-hlx"/>
</dbReference>
<dbReference type="RefSeq" id="WP_226997782.1">
    <property type="nucleotide sequence ID" value="NZ_AOMT01000004.1"/>
</dbReference>
<comment type="caution">
    <text evidence="1">The sequence shown here is derived from an EMBL/GenBank/DDBJ whole genome shotgun (WGS) entry which is preliminary data.</text>
</comment>
<gene>
    <name evidence="1" type="ORF">MBO_00390</name>
</gene>
<dbReference type="SUPFAM" id="SSF48613">
    <property type="entry name" value="Heme oxygenase-like"/>
    <property type="match status" value="1"/>
</dbReference>
<dbReference type="EMBL" id="AOMT01000004">
    <property type="protein sequence ID" value="KDN26109.1"/>
    <property type="molecule type" value="Genomic_DNA"/>
</dbReference>
<reference evidence="1 2" key="1">
    <citation type="journal article" date="2014" name="Genome Announc.">
        <title>Draft Genome Sequence of Moraxella bovoculi Strain 237T (ATCC BAA-1259T) Isolated from a Calf with Infectious Bovine Keratoconjunctivitis.</title>
        <authorList>
            <person name="Calcutt M.J."/>
            <person name="Foecking M.F."/>
            <person name="Martin N.T."/>
            <person name="Mhlanga-Mutangadura T."/>
            <person name="Reilly T.J."/>
        </authorList>
    </citation>
    <scope>NUCLEOTIDE SEQUENCE [LARGE SCALE GENOMIC DNA]</scope>
    <source>
        <strain evidence="1 2">237</strain>
    </source>
</reference>
<name>A0A066UPP6_9GAMM</name>
<dbReference type="Proteomes" id="UP000035860">
    <property type="component" value="Unassembled WGS sequence"/>
</dbReference>